<feature type="compositionally biased region" description="Basic and acidic residues" evidence="2">
    <location>
        <begin position="227"/>
        <end position="250"/>
    </location>
</feature>
<feature type="compositionally biased region" description="Basic and acidic residues" evidence="2">
    <location>
        <begin position="101"/>
        <end position="124"/>
    </location>
</feature>
<protein>
    <recommendedName>
        <fullName evidence="5">CBF1-interacting co-repressor CIR N-terminal domain-containing protein</fullName>
    </recommendedName>
</protein>
<sequence length="279" mass="31713">MGGHGGLNILPQKSWNVYGRENRLKVARDEAKHAEEQRIKLEKERLAESEVRRGHLLQQAAVKRLGIEDNQGAEEAQLPEQEQQQQLEAPALLQHINFFEEHEARDAHPEVAEEARKELRRRGDTATQTSDARFDERFQLGYGLGSGSAQPWYAQPKAPQLLLSQGNAPDPLGLEDDGRPLTLNGRASMSIERPANERREKKRAKADKKEKKRGHREEKKHKGQKKNGLDIEKLRQERLQREQKERERTRQAIMGSASIEGGKKYNGAYGNAAPMKSTQ</sequence>
<accession>A0ABR2YEC5</accession>
<reference evidence="3 4" key="1">
    <citation type="journal article" date="2024" name="Nat. Commun.">
        <title>Phylogenomics reveals the evolutionary origins of lichenization in chlorophyte algae.</title>
        <authorList>
            <person name="Puginier C."/>
            <person name="Libourel C."/>
            <person name="Otte J."/>
            <person name="Skaloud P."/>
            <person name="Haon M."/>
            <person name="Grisel S."/>
            <person name="Petersen M."/>
            <person name="Berrin J.G."/>
            <person name="Delaux P.M."/>
            <person name="Dal Grande F."/>
            <person name="Keller J."/>
        </authorList>
    </citation>
    <scope>NUCLEOTIDE SEQUENCE [LARGE SCALE GENOMIC DNA]</scope>
    <source>
        <strain evidence="3 4">SAG 216-7</strain>
    </source>
</reference>
<feature type="region of interest" description="Disordered" evidence="2">
    <location>
        <begin position="101"/>
        <end position="279"/>
    </location>
</feature>
<proteinExistence type="predicted"/>
<comment type="caution">
    <text evidence="3">The sequence shown here is derived from an EMBL/GenBank/DDBJ whole genome shotgun (WGS) entry which is preliminary data.</text>
</comment>
<gene>
    <name evidence="3" type="ORF">WJX75_009050</name>
</gene>
<dbReference type="EMBL" id="JALJOT010000014">
    <property type="protein sequence ID" value="KAK9903567.1"/>
    <property type="molecule type" value="Genomic_DNA"/>
</dbReference>
<evidence type="ECO:0008006" key="5">
    <source>
        <dbReference type="Google" id="ProtNLM"/>
    </source>
</evidence>
<dbReference type="Proteomes" id="UP001491310">
    <property type="component" value="Unassembled WGS sequence"/>
</dbReference>
<feature type="coiled-coil region" evidence="1">
    <location>
        <begin position="24"/>
        <end position="52"/>
    </location>
</feature>
<feature type="compositionally biased region" description="Basic residues" evidence="2">
    <location>
        <begin position="200"/>
        <end position="225"/>
    </location>
</feature>
<organism evidence="3 4">
    <name type="scientific">Coccomyxa subellipsoidea</name>
    <dbReference type="NCBI Taxonomy" id="248742"/>
    <lineage>
        <taxon>Eukaryota</taxon>
        <taxon>Viridiplantae</taxon>
        <taxon>Chlorophyta</taxon>
        <taxon>core chlorophytes</taxon>
        <taxon>Trebouxiophyceae</taxon>
        <taxon>Trebouxiophyceae incertae sedis</taxon>
        <taxon>Coccomyxaceae</taxon>
        <taxon>Coccomyxa</taxon>
    </lineage>
</organism>
<evidence type="ECO:0000313" key="4">
    <source>
        <dbReference type="Proteomes" id="UP001491310"/>
    </source>
</evidence>
<keyword evidence="1" id="KW-0175">Coiled coil</keyword>
<evidence type="ECO:0000313" key="3">
    <source>
        <dbReference type="EMBL" id="KAK9903567.1"/>
    </source>
</evidence>
<dbReference type="PANTHER" id="PTHR22093">
    <property type="entry name" value="LEUKOCYTE RECEPTOR CLUSTER LRC MEMBER 1"/>
    <property type="match status" value="1"/>
</dbReference>
<name>A0ABR2YEC5_9CHLO</name>
<evidence type="ECO:0000256" key="1">
    <source>
        <dbReference type="SAM" id="Coils"/>
    </source>
</evidence>
<keyword evidence="4" id="KW-1185">Reference proteome</keyword>
<dbReference type="InterPro" id="IPR039875">
    <property type="entry name" value="LENG1-like"/>
</dbReference>
<evidence type="ECO:0000256" key="2">
    <source>
        <dbReference type="SAM" id="MobiDB-lite"/>
    </source>
</evidence>
<dbReference type="PANTHER" id="PTHR22093:SF0">
    <property type="entry name" value="LEUKOCYTE RECEPTOR CLUSTER MEMBER 1"/>
    <property type="match status" value="1"/>
</dbReference>